<organism evidence="1 2">
    <name type="scientific">Enterococcus faecalis</name>
    <name type="common">Streptococcus faecalis</name>
    <dbReference type="NCBI Taxonomy" id="1351"/>
    <lineage>
        <taxon>Bacteria</taxon>
        <taxon>Bacillati</taxon>
        <taxon>Bacillota</taxon>
        <taxon>Bacilli</taxon>
        <taxon>Lactobacillales</taxon>
        <taxon>Enterococcaceae</taxon>
        <taxon>Enterococcus</taxon>
    </lineage>
</organism>
<name>A0A855UCL5_ENTFL</name>
<protein>
    <submittedName>
        <fullName evidence="1">Uncharacterized protein</fullName>
    </submittedName>
</protein>
<evidence type="ECO:0000313" key="2">
    <source>
        <dbReference type="Proteomes" id="UP000244140"/>
    </source>
</evidence>
<comment type="caution">
    <text evidence="1">The sequence shown here is derived from an EMBL/GenBank/DDBJ whole genome shotgun (WGS) entry which is preliminary data.</text>
</comment>
<dbReference type="AlphaFoldDB" id="A0A855UCL5"/>
<reference evidence="1 2" key="1">
    <citation type="submission" date="2018-04" db="EMBL/GenBank/DDBJ databases">
        <authorList>
            <person name="Van Tyne D."/>
        </authorList>
    </citation>
    <scope>NUCLEOTIDE SEQUENCE [LARGE SCALE GENOMIC DNA]</scope>
    <source>
        <strain evidence="1 2">B2535</strain>
    </source>
</reference>
<dbReference type="Proteomes" id="UP000244140">
    <property type="component" value="Unassembled WGS sequence"/>
</dbReference>
<dbReference type="EMBL" id="PZZH01000002">
    <property type="protein sequence ID" value="PTN72813.1"/>
    <property type="molecule type" value="Genomic_DNA"/>
</dbReference>
<evidence type="ECO:0000313" key="1">
    <source>
        <dbReference type="EMBL" id="PTN72813.1"/>
    </source>
</evidence>
<proteinExistence type="predicted"/>
<sequence length="61" mass="7194">MSSQSFYDRSLSYVPVSRCLLQYHSQSKRQGYMNSLRSPLSFLGVYDSFSAQQPTETYWRK</sequence>
<gene>
    <name evidence="1" type="ORF">DAI13_16805</name>
</gene>
<accession>A0A855UCL5</accession>